<dbReference type="PANTHER" id="PTHR46868">
    <property type="entry name" value="FCS-LIKE ZINC FINGER 11"/>
    <property type="match status" value="1"/>
</dbReference>
<feature type="region of interest" description="Disordered" evidence="4">
    <location>
        <begin position="1"/>
        <end position="35"/>
    </location>
</feature>
<dbReference type="EMBL" id="JBBWWQ010000010">
    <property type="protein sequence ID" value="KAK8937231.1"/>
    <property type="molecule type" value="Genomic_DNA"/>
</dbReference>
<evidence type="ECO:0000259" key="5">
    <source>
        <dbReference type="PROSITE" id="PS51795"/>
    </source>
</evidence>
<dbReference type="Pfam" id="PF04570">
    <property type="entry name" value="zf-FLZ"/>
    <property type="match status" value="1"/>
</dbReference>
<organism evidence="6 7">
    <name type="scientific">Platanthera zijinensis</name>
    <dbReference type="NCBI Taxonomy" id="2320716"/>
    <lineage>
        <taxon>Eukaryota</taxon>
        <taxon>Viridiplantae</taxon>
        <taxon>Streptophyta</taxon>
        <taxon>Embryophyta</taxon>
        <taxon>Tracheophyta</taxon>
        <taxon>Spermatophyta</taxon>
        <taxon>Magnoliopsida</taxon>
        <taxon>Liliopsida</taxon>
        <taxon>Asparagales</taxon>
        <taxon>Orchidaceae</taxon>
        <taxon>Orchidoideae</taxon>
        <taxon>Orchideae</taxon>
        <taxon>Orchidinae</taxon>
        <taxon>Platanthera</taxon>
    </lineage>
</organism>
<accession>A0AAP0BF78</accession>
<dbReference type="AlphaFoldDB" id="A0AAP0BF78"/>
<dbReference type="InterPro" id="IPR007650">
    <property type="entry name" value="Zf-FLZ_dom"/>
</dbReference>
<keyword evidence="2" id="KW-0479">Metal-binding</keyword>
<feature type="compositionally biased region" description="Polar residues" evidence="4">
    <location>
        <begin position="22"/>
        <end position="35"/>
    </location>
</feature>
<evidence type="ECO:0000313" key="7">
    <source>
        <dbReference type="Proteomes" id="UP001418222"/>
    </source>
</evidence>
<dbReference type="PANTHER" id="PTHR46868:SF3">
    <property type="entry name" value="FCS-LIKE ZINC FINGER 11"/>
    <property type="match status" value="1"/>
</dbReference>
<evidence type="ECO:0000313" key="6">
    <source>
        <dbReference type="EMBL" id="KAK8937231.1"/>
    </source>
</evidence>
<protein>
    <recommendedName>
        <fullName evidence="5">FLZ-type domain-containing protein</fullName>
    </recommendedName>
</protein>
<sequence>MLRKRNRTAQDHSKGRLMRDLYTNSSTDSATDQKARTSSLFSVPGLLVSFKGSSEPDSTRSPTSPLDYRIFSNLANSFIRPPRSPGRSWDCSRVGLGLVDSLGDDNVPGHSQTKNILLGSQLRLIDITSSKKILNLAGDEQLLETQNQVFDGFMDCLSASEDYTCITSHGPNPKTTHLFGDRILESRMIQPQTFGKKQGAGSHWIIKGSPNSSPFPSNDFLSYCDLCSKKLEEDRDIYMCRGKKAFCSSNCREQVIIEDESKTEMHASSGSCHFSG</sequence>
<dbReference type="Proteomes" id="UP001418222">
    <property type="component" value="Unassembled WGS sequence"/>
</dbReference>
<comment type="similarity">
    <text evidence="1">Belongs to the FLZ family.</text>
</comment>
<evidence type="ECO:0000256" key="1">
    <source>
        <dbReference type="ARBA" id="ARBA00009374"/>
    </source>
</evidence>
<gene>
    <name evidence="6" type="ORF">KSP39_PZI011994</name>
</gene>
<comment type="caution">
    <text evidence="6">The sequence shown here is derived from an EMBL/GenBank/DDBJ whole genome shotgun (WGS) entry which is preliminary data.</text>
</comment>
<evidence type="ECO:0000256" key="4">
    <source>
        <dbReference type="SAM" id="MobiDB-lite"/>
    </source>
</evidence>
<dbReference type="PROSITE" id="PS51795">
    <property type="entry name" value="ZF_FLZ"/>
    <property type="match status" value="1"/>
</dbReference>
<feature type="compositionally biased region" description="Basic and acidic residues" evidence="4">
    <location>
        <begin position="8"/>
        <end position="19"/>
    </location>
</feature>
<keyword evidence="7" id="KW-1185">Reference proteome</keyword>
<dbReference type="InterPro" id="IPR044585">
    <property type="entry name" value="FLZ10/11"/>
</dbReference>
<proteinExistence type="inferred from homology"/>
<dbReference type="GO" id="GO:0046872">
    <property type="term" value="F:metal ion binding"/>
    <property type="evidence" value="ECO:0007669"/>
    <property type="project" value="UniProtKB-KW"/>
</dbReference>
<reference evidence="6 7" key="1">
    <citation type="journal article" date="2022" name="Nat. Plants">
        <title>Genomes of leafy and leafless Platanthera orchids illuminate the evolution of mycoheterotrophy.</title>
        <authorList>
            <person name="Li M.H."/>
            <person name="Liu K.W."/>
            <person name="Li Z."/>
            <person name="Lu H.C."/>
            <person name="Ye Q.L."/>
            <person name="Zhang D."/>
            <person name="Wang J.Y."/>
            <person name="Li Y.F."/>
            <person name="Zhong Z.M."/>
            <person name="Liu X."/>
            <person name="Yu X."/>
            <person name="Liu D.K."/>
            <person name="Tu X.D."/>
            <person name="Liu B."/>
            <person name="Hao Y."/>
            <person name="Liao X.Y."/>
            <person name="Jiang Y.T."/>
            <person name="Sun W.H."/>
            <person name="Chen J."/>
            <person name="Chen Y.Q."/>
            <person name="Ai Y."/>
            <person name="Zhai J.W."/>
            <person name="Wu S.S."/>
            <person name="Zhou Z."/>
            <person name="Hsiao Y.Y."/>
            <person name="Wu W.L."/>
            <person name="Chen Y.Y."/>
            <person name="Lin Y.F."/>
            <person name="Hsu J.L."/>
            <person name="Li C.Y."/>
            <person name="Wang Z.W."/>
            <person name="Zhao X."/>
            <person name="Zhong W.Y."/>
            <person name="Ma X.K."/>
            <person name="Ma L."/>
            <person name="Huang J."/>
            <person name="Chen G.Z."/>
            <person name="Huang M.Z."/>
            <person name="Huang L."/>
            <person name="Peng D.H."/>
            <person name="Luo Y.B."/>
            <person name="Zou S.Q."/>
            <person name="Chen S.P."/>
            <person name="Lan S."/>
            <person name="Tsai W.C."/>
            <person name="Van de Peer Y."/>
            <person name="Liu Z.J."/>
        </authorList>
    </citation>
    <scope>NUCLEOTIDE SEQUENCE [LARGE SCALE GENOMIC DNA]</scope>
    <source>
        <strain evidence="6">Lor287</strain>
    </source>
</reference>
<name>A0AAP0BF78_9ASPA</name>
<evidence type="ECO:0000256" key="3">
    <source>
        <dbReference type="PROSITE-ProRule" id="PRU01131"/>
    </source>
</evidence>
<feature type="zinc finger region" description="FLZ-type" evidence="3">
    <location>
        <begin position="219"/>
        <end position="263"/>
    </location>
</feature>
<evidence type="ECO:0000256" key="2">
    <source>
        <dbReference type="ARBA" id="ARBA00022723"/>
    </source>
</evidence>
<feature type="domain" description="FLZ-type" evidence="5">
    <location>
        <begin position="219"/>
        <end position="263"/>
    </location>
</feature>